<gene>
    <name evidence="1" type="ORF">HUK82_08870</name>
</gene>
<protein>
    <recommendedName>
        <fullName evidence="3">Peptide chain release factor 1</fullName>
    </recommendedName>
</protein>
<reference evidence="1 2" key="1">
    <citation type="submission" date="2020-06" db="EMBL/GenBank/DDBJ databases">
        <title>Description of novel acetic acid bacteria.</title>
        <authorList>
            <person name="Sombolestani A."/>
        </authorList>
    </citation>
    <scope>NUCLEOTIDE SEQUENCE [LARGE SCALE GENOMIC DNA]</scope>
    <source>
        <strain evidence="1 2">LMG 27010</strain>
    </source>
</reference>
<organism evidence="1 2">
    <name type="scientific">Ameyamaea chiangmaiensis</name>
    <dbReference type="NCBI Taxonomy" id="442969"/>
    <lineage>
        <taxon>Bacteria</taxon>
        <taxon>Pseudomonadati</taxon>
        <taxon>Pseudomonadota</taxon>
        <taxon>Alphaproteobacteria</taxon>
        <taxon>Acetobacterales</taxon>
        <taxon>Acetobacteraceae</taxon>
        <taxon>Ameyamaea</taxon>
    </lineage>
</organism>
<dbReference type="AlphaFoldDB" id="A0A850PCP3"/>
<comment type="caution">
    <text evidence="1">The sequence shown here is derived from an EMBL/GenBank/DDBJ whole genome shotgun (WGS) entry which is preliminary data.</text>
</comment>
<evidence type="ECO:0000313" key="1">
    <source>
        <dbReference type="EMBL" id="NVN40673.1"/>
    </source>
</evidence>
<name>A0A850PCP3_9PROT</name>
<accession>A0A850PCP3</accession>
<keyword evidence="2" id="KW-1185">Reference proteome</keyword>
<sequence>MSNDEFETKLARFDHLIHDDDAPMEPSVLWRLLSELAALDAMGGLDERRAR</sequence>
<evidence type="ECO:0008006" key="3">
    <source>
        <dbReference type="Google" id="ProtNLM"/>
    </source>
</evidence>
<proteinExistence type="predicted"/>
<dbReference type="EMBL" id="JABXXR010000057">
    <property type="protein sequence ID" value="NVN40673.1"/>
    <property type="molecule type" value="Genomic_DNA"/>
</dbReference>
<dbReference type="RefSeq" id="WP_176613630.1">
    <property type="nucleotide sequence ID" value="NZ_JABXXR010000057.1"/>
</dbReference>
<evidence type="ECO:0000313" key="2">
    <source>
        <dbReference type="Proteomes" id="UP000585665"/>
    </source>
</evidence>
<dbReference type="Proteomes" id="UP000585665">
    <property type="component" value="Unassembled WGS sequence"/>
</dbReference>